<evidence type="ECO:0000259" key="7">
    <source>
        <dbReference type="SMART" id="SM00900"/>
    </source>
</evidence>
<dbReference type="Pfam" id="PF04205">
    <property type="entry name" value="FMN_bind"/>
    <property type="match status" value="1"/>
</dbReference>
<feature type="domain" description="FMN-binding" evidence="7">
    <location>
        <begin position="109"/>
        <end position="199"/>
    </location>
</feature>
<protein>
    <recommendedName>
        <fullName evidence="6">Ion-translocating oxidoreductase complex subunit G</fullName>
        <ecNumber evidence="6">7.-.-.-</ecNumber>
    </recommendedName>
    <alternativeName>
        <fullName evidence="6">Rnf electron transport complex subunit G</fullName>
    </alternativeName>
</protein>
<organism evidence="8 9">
    <name type="scientific">Laedolimicola intestinihominis</name>
    <dbReference type="NCBI Taxonomy" id="3133166"/>
    <lineage>
        <taxon>Bacteria</taxon>
        <taxon>Bacillati</taxon>
        <taxon>Bacillota</taxon>
        <taxon>Clostridia</taxon>
        <taxon>Lachnospirales</taxon>
        <taxon>Lachnospiraceae</taxon>
        <taxon>Laedolimicola</taxon>
    </lineage>
</organism>
<keyword evidence="2 6" id="KW-0597">Phosphoprotein</keyword>
<keyword evidence="9" id="KW-1185">Reference proteome</keyword>
<evidence type="ECO:0000256" key="3">
    <source>
        <dbReference type="ARBA" id="ARBA00022630"/>
    </source>
</evidence>
<dbReference type="HAMAP" id="MF_00479">
    <property type="entry name" value="RsxG_RnfG"/>
    <property type="match status" value="1"/>
</dbReference>
<gene>
    <name evidence="6" type="primary">rnfG</name>
    <name evidence="8" type="ORF">WMO29_15965</name>
</gene>
<keyword evidence="3 6" id="KW-0285">Flavoprotein</keyword>
<evidence type="ECO:0000256" key="5">
    <source>
        <dbReference type="ARBA" id="ARBA00022982"/>
    </source>
</evidence>
<dbReference type="PIRSF" id="PIRSF006091">
    <property type="entry name" value="E_trnsport_RnfG"/>
    <property type="match status" value="1"/>
</dbReference>
<dbReference type="EC" id="7.-.-.-" evidence="6"/>
<keyword evidence="1 6" id="KW-0813">Transport</keyword>
<evidence type="ECO:0000256" key="6">
    <source>
        <dbReference type="HAMAP-Rule" id="MF_00479"/>
    </source>
</evidence>
<keyword evidence="6" id="KW-0472">Membrane</keyword>
<reference evidence="8 9" key="1">
    <citation type="submission" date="2024-03" db="EMBL/GenBank/DDBJ databases">
        <title>Human intestinal bacterial collection.</title>
        <authorList>
            <person name="Pauvert C."/>
            <person name="Hitch T.C.A."/>
            <person name="Clavel T."/>
        </authorList>
    </citation>
    <scope>NUCLEOTIDE SEQUENCE [LARGE SCALE GENOMIC DNA]</scope>
    <source>
        <strain evidence="8 9">CLA-AA-H132</strain>
    </source>
</reference>
<evidence type="ECO:0000256" key="2">
    <source>
        <dbReference type="ARBA" id="ARBA00022553"/>
    </source>
</evidence>
<comment type="subunit">
    <text evidence="6">The complex is composed of six subunits: RnfA, RnfB, RnfC, RnfD, RnfE and RnfG.</text>
</comment>
<dbReference type="PANTHER" id="PTHR36118:SF1">
    <property type="entry name" value="ION-TRANSLOCATING OXIDOREDUCTASE COMPLEX SUBUNIT G"/>
    <property type="match status" value="1"/>
</dbReference>
<sequence length="207" mass="20839">MGGKKIPAAAIALCVITLIAGVALSGVYKLTEGRIAEQKLAEKAASYQEVCPDAVEFAYDDAITAKVDALNGEVYGTDFGKAYINEVIVGKDASGNVAGYVISAASGDGMDGNITMSVGIASDGTVTGISFTVLNETAGLGSLVGEDAFKSQFDGVKTDKFTLFKSGGASAPGEINGVSGATISSSAVVNAVNAAVDFFENDIQGGN</sequence>
<keyword evidence="6" id="KW-1003">Cell membrane</keyword>
<proteinExistence type="inferred from homology"/>
<evidence type="ECO:0000256" key="1">
    <source>
        <dbReference type="ARBA" id="ARBA00022448"/>
    </source>
</evidence>
<keyword evidence="6" id="KW-1278">Translocase</keyword>
<evidence type="ECO:0000313" key="8">
    <source>
        <dbReference type="EMBL" id="MEQ2473967.1"/>
    </source>
</evidence>
<feature type="modified residue" description="FMN phosphoryl threonine" evidence="6">
    <location>
        <position position="182"/>
    </location>
</feature>
<comment type="similarity">
    <text evidence="6">Belongs to the RnfG family.</text>
</comment>
<comment type="caution">
    <text evidence="8">The sequence shown here is derived from an EMBL/GenBank/DDBJ whole genome shotgun (WGS) entry which is preliminary data.</text>
</comment>
<accession>A0ABV1FLI6</accession>
<keyword evidence="6" id="KW-1133">Transmembrane helix</keyword>
<dbReference type="InterPro" id="IPR007329">
    <property type="entry name" value="FMN-bd"/>
</dbReference>
<dbReference type="NCBIfam" id="TIGR01947">
    <property type="entry name" value="rnfG"/>
    <property type="match status" value="1"/>
</dbReference>
<keyword evidence="5 6" id="KW-0249">Electron transport</keyword>
<evidence type="ECO:0000313" key="9">
    <source>
        <dbReference type="Proteomes" id="UP001438008"/>
    </source>
</evidence>
<comment type="function">
    <text evidence="6">Part of a membrane-bound complex that couples electron transfer with translocation of ions across the membrane.</text>
</comment>
<evidence type="ECO:0000256" key="4">
    <source>
        <dbReference type="ARBA" id="ARBA00022643"/>
    </source>
</evidence>
<comment type="subcellular location">
    <subcellularLocation>
        <location evidence="6">Cell membrane</location>
        <topology evidence="6">Single-pass membrane protein</topology>
    </subcellularLocation>
</comment>
<dbReference type="PANTHER" id="PTHR36118">
    <property type="entry name" value="ION-TRANSLOCATING OXIDOREDUCTASE COMPLEX SUBUNIT G"/>
    <property type="match status" value="1"/>
</dbReference>
<dbReference type="EMBL" id="JBBMFE010000021">
    <property type="protein sequence ID" value="MEQ2473967.1"/>
    <property type="molecule type" value="Genomic_DNA"/>
</dbReference>
<dbReference type="RefSeq" id="WP_349165475.1">
    <property type="nucleotide sequence ID" value="NZ_JBBMFE010000021.1"/>
</dbReference>
<keyword evidence="4 6" id="KW-0288">FMN</keyword>
<name>A0ABV1FLI6_9FIRM</name>
<dbReference type="SMART" id="SM00900">
    <property type="entry name" value="FMN_bind"/>
    <property type="match status" value="1"/>
</dbReference>
<dbReference type="InterPro" id="IPR010209">
    <property type="entry name" value="Ion_transpt_RnfG/RsxG"/>
</dbReference>
<keyword evidence="6" id="KW-0812">Transmembrane</keyword>
<dbReference type="Proteomes" id="UP001438008">
    <property type="component" value="Unassembled WGS sequence"/>
</dbReference>
<comment type="cofactor">
    <cofactor evidence="6">
        <name>FMN</name>
        <dbReference type="ChEBI" id="CHEBI:58210"/>
    </cofactor>
</comment>